<dbReference type="Proteomes" id="UP000177458">
    <property type="component" value="Unassembled WGS sequence"/>
</dbReference>
<evidence type="ECO:0000256" key="8">
    <source>
        <dbReference type="ARBA" id="ARBA00022801"/>
    </source>
</evidence>
<accession>A0A1F4UXA3</accession>
<dbReference type="PANTHER" id="PTHR34448">
    <property type="entry name" value="AMINOPEPTIDASE"/>
    <property type="match status" value="1"/>
</dbReference>
<dbReference type="GO" id="GO:0006508">
    <property type="term" value="P:proteolysis"/>
    <property type="evidence" value="ECO:0007669"/>
    <property type="project" value="UniProtKB-KW"/>
</dbReference>
<comment type="cofactor">
    <cofactor evidence="3">
        <name>Zn(2+)</name>
        <dbReference type="ChEBI" id="CHEBI:29105"/>
    </cofactor>
</comment>
<keyword evidence="7" id="KW-0479">Metal-binding</keyword>
<evidence type="ECO:0000256" key="6">
    <source>
        <dbReference type="ARBA" id="ARBA00022670"/>
    </source>
</evidence>
<evidence type="ECO:0000256" key="3">
    <source>
        <dbReference type="ARBA" id="ARBA00001947"/>
    </source>
</evidence>
<evidence type="ECO:0000256" key="7">
    <source>
        <dbReference type="ARBA" id="ARBA00022723"/>
    </source>
</evidence>
<sequence length="407" mass="46647">MEYTPLQEILNKYADVVINFALNGGEGIKEKETVFLMVPESAKPLLITLQAAVLKSGAYPVVYFMPNEMQRGFTELSRQYYELANEDQLNFFPDKYMKGLVDQADHLVGILAEADKHDLEGIDSKKIMTRQKAFTPYKNWRFEKEDRGELTWTLALYGTSAMADEVGMSLEEYWNEIIKACYLEEPDPVQKWREVMGEISRVKNKLNELNIEKIRVKSENTDLLVGLGENRRWLGGSGRNIPSFEVFISPDCRMTEGHIYFNQPLYRYGNLIKDVRLEFKEGRVVKAEAKQGEQVLKDMIAVENADKIGEFSLTDGRLSHITKFMAETLYDENAGGEFGNTHLALGSAYKDSYPGDPSKPTKEQWEEWGFNDSVIHTDIISTENRVVTAYLKDKSEKIIYRDGKFVI</sequence>
<dbReference type="PANTHER" id="PTHR34448:SF3">
    <property type="entry name" value="AMINOPEPTIDASE AMPS"/>
    <property type="match status" value="1"/>
</dbReference>
<protein>
    <submittedName>
        <fullName evidence="10">Thermophilic metalloprotease (M29) superfamily</fullName>
    </submittedName>
</protein>
<evidence type="ECO:0000256" key="1">
    <source>
        <dbReference type="ARBA" id="ARBA00001941"/>
    </source>
</evidence>
<comment type="cofactor">
    <cofactor evidence="1">
        <name>Co(2+)</name>
        <dbReference type="ChEBI" id="CHEBI:48828"/>
    </cofactor>
</comment>
<keyword evidence="5" id="KW-0031">Aminopeptidase</keyword>
<evidence type="ECO:0000313" key="11">
    <source>
        <dbReference type="Proteomes" id="UP000177458"/>
    </source>
</evidence>
<keyword evidence="8" id="KW-0378">Hydrolase</keyword>
<dbReference type="AlphaFoldDB" id="A0A1F4UXA3"/>
<dbReference type="GO" id="GO:0046872">
    <property type="term" value="F:metal ion binding"/>
    <property type="evidence" value="ECO:0007669"/>
    <property type="project" value="UniProtKB-KW"/>
</dbReference>
<gene>
    <name evidence="10" type="ORF">A3A69_00785</name>
</gene>
<dbReference type="InterPro" id="IPR052170">
    <property type="entry name" value="M29_Exopeptidase"/>
</dbReference>
<comment type="similarity">
    <text evidence="4">Belongs to the peptidase M29 family.</text>
</comment>
<dbReference type="InterPro" id="IPR035097">
    <property type="entry name" value="M29_N-terminal"/>
</dbReference>
<comment type="caution">
    <text evidence="10">The sequence shown here is derived from an EMBL/GenBank/DDBJ whole genome shotgun (WGS) entry which is preliminary data.</text>
</comment>
<name>A0A1F4UXA3_UNCKA</name>
<organism evidence="10 11">
    <name type="scientific">candidate division WWE3 bacterium RIFCSPLOWO2_01_FULL_37_15</name>
    <dbReference type="NCBI Taxonomy" id="1802622"/>
    <lineage>
        <taxon>Bacteria</taxon>
        <taxon>Katanobacteria</taxon>
    </lineage>
</organism>
<dbReference type="EMBL" id="MEVF01000021">
    <property type="protein sequence ID" value="OGC49480.1"/>
    <property type="molecule type" value="Genomic_DNA"/>
</dbReference>
<reference evidence="10 11" key="1">
    <citation type="journal article" date="2016" name="Nat. Commun.">
        <title>Thousands of microbial genomes shed light on interconnected biogeochemical processes in an aquifer system.</title>
        <authorList>
            <person name="Anantharaman K."/>
            <person name="Brown C.T."/>
            <person name="Hug L.A."/>
            <person name="Sharon I."/>
            <person name="Castelle C.J."/>
            <person name="Probst A.J."/>
            <person name="Thomas B.C."/>
            <person name="Singh A."/>
            <person name="Wilkins M.J."/>
            <person name="Karaoz U."/>
            <person name="Brodie E.L."/>
            <person name="Williams K.H."/>
            <person name="Hubbard S.S."/>
            <person name="Banfield J.F."/>
        </authorList>
    </citation>
    <scope>NUCLEOTIDE SEQUENCE [LARGE SCALE GENOMIC DNA]</scope>
</reference>
<dbReference type="SUPFAM" id="SSF144052">
    <property type="entry name" value="Thermophilic metalloprotease-like"/>
    <property type="match status" value="1"/>
</dbReference>
<dbReference type="InterPro" id="IPR000787">
    <property type="entry name" value="Peptidase_M29"/>
</dbReference>
<evidence type="ECO:0000256" key="5">
    <source>
        <dbReference type="ARBA" id="ARBA00022438"/>
    </source>
</evidence>
<comment type="cofactor">
    <cofactor evidence="2">
        <name>Mg(2+)</name>
        <dbReference type="ChEBI" id="CHEBI:18420"/>
    </cofactor>
</comment>
<evidence type="ECO:0000313" key="10">
    <source>
        <dbReference type="EMBL" id="OGC49480.1"/>
    </source>
</evidence>
<dbReference type="Gene3D" id="3.40.1830.10">
    <property type="entry name" value="Thermophilic metalloprotease (M29)"/>
    <property type="match status" value="1"/>
</dbReference>
<dbReference type="Pfam" id="PF02073">
    <property type="entry name" value="Peptidase_M29"/>
    <property type="match status" value="1"/>
</dbReference>
<evidence type="ECO:0000256" key="2">
    <source>
        <dbReference type="ARBA" id="ARBA00001946"/>
    </source>
</evidence>
<keyword evidence="6 10" id="KW-0645">Protease</keyword>
<proteinExistence type="inferred from homology"/>
<evidence type="ECO:0000256" key="4">
    <source>
        <dbReference type="ARBA" id="ARBA00008236"/>
    </source>
</evidence>
<evidence type="ECO:0000256" key="9">
    <source>
        <dbReference type="ARBA" id="ARBA00023049"/>
    </source>
</evidence>
<dbReference type="GO" id="GO:0004177">
    <property type="term" value="F:aminopeptidase activity"/>
    <property type="evidence" value="ECO:0007669"/>
    <property type="project" value="UniProtKB-KW"/>
</dbReference>
<keyword evidence="9 10" id="KW-0482">Metalloprotease</keyword>
<dbReference type="GO" id="GO:0008237">
    <property type="term" value="F:metallopeptidase activity"/>
    <property type="evidence" value="ECO:0007669"/>
    <property type="project" value="UniProtKB-KW"/>
</dbReference>